<name>A0ABZ3C5Y3_9ACTN</name>
<accession>A0ABZ3C5Y3</accession>
<dbReference type="PANTHER" id="PTHR48081">
    <property type="entry name" value="AB HYDROLASE SUPERFAMILY PROTEIN C4A8.06C"/>
    <property type="match status" value="1"/>
</dbReference>
<evidence type="ECO:0000313" key="4">
    <source>
        <dbReference type="Proteomes" id="UP001434337"/>
    </source>
</evidence>
<dbReference type="RefSeq" id="WP_342372276.1">
    <property type="nucleotide sequence ID" value="NZ_CP115965.1"/>
</dbReference>
<dbReference type="GO" id="GO:0016787">
    <property type="term" value="F:hydrolase activity"/>
    <property type="evidence" value="ECO:0007669"/>
    <property type="project" value="UniProtKB-KW"/>
</dbReference>
<feature type="domain" description="BD-FAE-like" evidence="2">
    <location>
        <begin position="11"/>
        <end position="207"/>
    </location>
</feature>
<dbReference type="InterPro" id="IPR050300">
    <property type="entry name" value="GDXG_lipolytic_enzyme"/>
</dbReference>
<proteinExistence type="predicted"/>
<keyword evidence="1 3" id="KW-0378">Hydrolase</keyword>
<dbReference type="InterPro" id="IPR049492">
    <property type="entry name" value="BD-FAE-like_dom"/>
</dbReference>
<reference evidence="3 4" key="1">
    <citation type="journal article" date="2023" name="Environ Microbiome">
        <title>A coral-associated actinobacterium mitigates coral bleaching under heat stress.</title>
        <authorList>
            <person name="Li J."/>
            <person name="Zou Y."/>
            <person name="Li Q."/>
            <person name="Zhang J."/>
            <person name="Bourne D.G."/>
            <person name="Lyu Y."/>
            <person name="Liu C."/>
            <person name="Zhang S."/>
        </authorList>
    </citation>
    <scope>NUCLEOTIDE SEQUENCE [LARGE SCALE GENOMIC DNA]</scope>
    <source>
        <strain evidence="3 4">SCSIO 13291</strain>
    </source>
</reference>
<protein>
    <submittedName>
        <fullName evidence="3">Alpha/beta hydrolase</fullName>
    </submittedName>
</protein>
<evidence type="ECO:0000259" key="2">
    <source>
        <dbReference type="Pfam" id="PF20434"/>
    </source>
</evidence>
<dbReference type="Proteomes" id="UP001434337">
    <property type="component" value="Chromosome"/>
</dbReference>
<dbReference type="Gene3D" id="3.40.50.1820">
    <property type="entry name" value="alpha/beta hydrolase"/>
    <property type="match status" value="1"/>
</dbReference>
<dbReference type="Pfam" id="PF20434">
    <property type="entry name" value="BD-FAE"/>
    <property type="match status" value="1"/>
</dbReference>
<dbReference type="PANTHER" id="PTHR48081:SF6">
    <property type="entry name" value="PEPTIDASE S9 PROLYL OLIGOPEPTIDASE CATALYTIC DOMAIN-CONTAINING PROTEIN"/>
    <property type="match status" value="1"/>
</dbReference>
<organism evidence="3 4">
    <name type="scientific">Propioniciclava soli</name>
    <dbReference type="NCBI Taxonomy" id="2775081"/>
    <lineage>
        <taxon>Bacteria</taxon>
        <taxon>Bacillati</taxon>
        <taxon>Actinomycetota</taxon>
        <taxon>Actinomycetes</taxon>
        <taxon>Propionibacteriales</taxon>
        <taxon>Propionibacteriaceae</taxon>
        <taxon>Propioniciclava</taxon>
    </lineage>
</organism>
<dbReference type="SUPFAM" id="SSF53474">
    <property type="entry name" value="alpha/beta-Hydrolases"/>
    <property type="match status" value="1"/>
</dbReference>
<gene>
    <name evidence="3" type="ORF">PCC79_14850</name>
</gene>
<keyword evidence="4" id="KW-1185">Reference proteome</keyword>
<evidence type="ECO:0000313" key="3">
    <source>
        <dbReference type="EMBL" id="WZW98149.1"/>
    </source>
</evidence>
<dbReference type="EMBL" id="CP115965">
    <property type="protein sequence ID" value="WZW98149.1"/>
    <property type="molecule type" value="Genomic_DNA"/>
</dbReference>
<dbReference type="InterPro" id="IPR029058">
    <property type="entry name" value="AB_hydrolase_fold"/>
</dbReference>
<evidence type="ECO:0000256" key="1">
    <source>
        <dbReference type="ARBA" id="ARBA00022801"/>
    </source>
</evidence>
<sequence>MADLDWTFHAAGDAVAPCVLVLPGGGYEHLAVHEGEPVAAWLNSLGLHAAVLRYATGDQCWPDPLEDARAALRALRSGATPLPVDRRRVSVLGFSAGGHLAALLATDTPEVSGADPDTFAGRPDAALLCYPVTDLREALLGRIPNLHVRSGETLLGEDAGDHLRAELSIPTRITAPEEEPTPPLFLWTTSDDAGVPVLHAITLMTALGVAGVPFEAHVFRSGRHGLGLADAEPEVAQWTTLAQRWLASLGWLD</sequence>